<feature type="transmembrane region" description="Helical" evidence="5">
    <location>
        <begin position="36"/>
        <end position="54"/>
    </location>
</feature>
<evidence type="ECO:0000256" key="2">
    <source>
        <dbReference type="ARBA" id="ARBA00022692"/>
    </source>
</evidence>
<dbReference type="AlphaFoldDB" id="A0A2R8AG54"/>
<evidence type="ECO:0000256" key="5">
    <source>
        <dbReference type="SAM" id="Phobius"/>
    </source>
</evidence>
<evidence type="ECO:0000259" key="7">
    <source>
        <dbReference type="Pfam" id="PF00892"/>
    </source>
</evidence>
<dbReference type="Pfam" id="PF00892">
    <property type="entry name" value="EamA"/>
    <property type="match status" value="1"/>
</dbReference>
<feature type="transmembrane region" description="Helical" evidence="5">
    <location>
        <begin position="199"/>
        <end position="221"/>
    </location>
</feature>
<feature type="transmembrane region" description="Helical" evidence="5">
    <location>
        <begin position="116"/>
        <end position="134"/>
    </location>
</feature>
<keyword evidence="6" id="KW-0732">Signal</keyword>
<dbReference type="InterPro" id="IPR000620">
    <property type="entry name" value="EamA_dom"/>
</dbReference>
<protein>
    <submittedName>
        <fullName evidence="8">Putative cystine transporter YijE</fullName>
    </submittedName>
</protein>
<dbReference type="PANTHER" id="PTHR32322">
    <property type="entry name" value="INNER MEMBRANE TRANSPORTER"/>
    <property type="match status" value="1"/>
</dbReference>
<dbReference type="InterPro" id="IPR037185">
    <property type="entry name" value="EmrE-like"/>
</dbReference>
<evidence type="ECO:0000256" key="6">
    <source>
        <dbReference type="SAM" id="SignalP"/>
    </source>
</evidence>
<keyword evidence="3 5" id="KW-1133">Transmembrane helix</keyword>
<evidence type="ECO:0000256" key="3">
    <source>
        <dbReference type="ARBA" id="ARBA00022989"/>
    </source>
</evidence>
<dbReference type="PANTHER" id="PTHR32322:SF9">
    <property type="entry name" value="AMINO-ACID METABOLITE EFFLUX PUMP-RELATED"/>
    <property type="match status" value="1"/>
</dbReference>
<dbReference type="OrthoDB" id="321830at2"/>
<feature type="transmembrane region" description="Helical" evidence="5">
    <location>
        <begin position="90"/>
        <end position="109"/>
    </location>
</feature>
<comment type="subcellular location">
    <subcellularLocation>
        <location evidence="1">Membrane</location>
        <topology evidence="1">Multi-pass membrane protein</topology>
    </subcellularLocation>
</comment>
<dbReference type="SUPFAM" id="SSF103481">
    <property type="entry name" value="Multidrug resistance efflux transporter EmrE"/>
    <property type="match status" value="2"/>
</dbReference>
<dbReference type="GO" id="GO:0016020">
    <property type="term" value="C:membrane"/>
    <property type="evidence" value="ECO:0007669"/>
    <property type="project" value="UniProtKB-SubCell"/>
</dbReference>
<evidence type="ECO:0000256" key="1">
    <source>
        <dbReference type="ARBA" id="ARBA00004141"/>
    </source>
</evidence>
<proteinExistence type="predicted"/>
<feature type="transmembrane region" description="Helical" evidence="5">
    <location>
        <begin position="257"/>
        <end position="276"/>
    </location>
</feature>
<feature type="signal peptide" evidence="6">
    <location>
        <begin position="1"/>
        <end position="15"/>
    </location>
</feature>
<keyword evidence="9" id="KW-1185">Reference proteome</keyword>
<feature type="transmembrane region" description="Helical" evidence="5">
    <location>
        <begin position="140"/>
        <end position="162"/>
    </location>
</feature>
<gene>
    <name evidence="8" type="primary">yijE</name>
    <name evidence="8" type="ORF">ALP8811_00002</name>
</gene>
<keyword evidence="2 5" id="KW-0812">Transmembrane</keyword>
<feature type="transmembrane region" description="Helical" evidence="5">
    <location>
        <begin position="233"/>
        <end position="251"/>
    </location>
</feature>
<evidence type="ECO:0000313" key="8">
    <source>
        <dbReference type="EMBL" id="SPF75020.1"/>
    </source>
</evidence>
<feature type="domain" description="EamA" evidence="7">
    <location>
        <begin position="146"/>
        <end position="272"/>
    </location>
</feature>
<sequence>MRLFSLTLLTMTAFAANSLLNRAGLAEGAIGPAGFAAIRVVSGAVMLWVLMVLGQRAAPKRPAPDWISAGALATYLLGFSFAYVALDAGLGALVLFAIVQVTMFAGAVRAGDRIPVLRWGGMAVSMLGLAYLIWPTESVQLSMLPLILMTAAAIGWGIYSLIGRRAVEPLKATAWNFIYATPIVLVVTLPFVWGETLSTPGILLAVTSGAITSGLGYALWYRVLPQLGASTGALVQLSVPVIAMLAGVILLGETVGLREVTASILVLGGIAIGLIVRK</sequence>
<keyword evidence="4 5" id="KW-0472">Membrane</keyword>
<accession>A0A2R8AG54</accession>
<feature type="transmembrane region" description="Helical" evidence="5">
    <location>
        <begin position="174"/>
        <end position="193"/>
    </location>
</feature>
<dbReference type="InterPro" id="IPR050638">
    <property type="entry name" value="AA-Vitamin_Transporters"/>
</dbReference>
<feature type="chain" id="PRO_5015362507" evidence="6">
    <location>
        <begin position="16"/>
        <end position="278"/>
    </location>
</feature>
<name>A0A2R8AG54_9RHOB</name>
<evidence type="ECO:0000256" key="4">
    <source>
        <dbReference type="ARBA" id="ARBA00023136"/>
    </source>
</evidence>
<reference evidence="8 9" key="1">
    <citation type="submission" date="2018-03" db="EMBL/GenBank/DDBJ databases">
        <authorList>
            <person name="Keele B.F."/>
        </authorList>
    </citation>
    <scope>NUCLEOTIDE SEQUENCE [LARGE SCALE GENOMIC DNA]</scope>
    <source>
        <strain evidence="8 9">CECT 8811</strain>
    </source>
</reference>
<feature type="transmembrane region" description="Helical" evidence="5">
    <location>
        <begin position="66"/>
        <end position="84"/>
    </location>
</feature>
<organism evidence="8 9">
    <name type="scientific">Aliiroseovarius pelagivivens</name>
    <dbReference type="NCBI Taxonomy" id="1639690"/>
    <lineage>
        <taxon>Bacteria</taxon>
        <taxon>Pseudomonadati</taxon>
        <taxon>Pseudomonadota</taxon>
        <taxon>Alphaproteobacteria</taxon>
        <taxon>Rhodobacterales</taxon>
        <taxon>Paracoccaceae</taxon>
        <taxon>Aliiroseovarius</taxon>
    </lineage>
</organism>
<dbReference type="Proteomes" id="UP000244911">
    <property type="component" value="Unassembled WGS sequence"/>
</dbReference>
<evidence type="ECO:0000313" key="9">
    <source>
        <dbReference type="Proteomes" id="UP000244911"/>
    </source>
</evidence>
<dbReference type="EMBL" id="OMOI01000001">
    <property type="protein sequence ID" value="SPF75020.1"/>
    <property type="molecule type" value="Genomic_DNA"/>
</dbReference>